<feature type="binding site" evidence="8">
    <location>
        <position position="167"/>
    </location>
    <ligand>
        <name>ATP</name>
        <dbReference type="ChEBI" id="CHEBI:30616"/>
    </ligand>
</feature>
<evidence type="ECO:0000259" key="11">
    <source>
        <dbReference type="PROSITE" id="PS50042"/>
    </source>
</evidence>
<dbReference type="Proteomes" id="UP000693970">
    <property type="component" value="Unassembled WGS sequence"/>
</dbReference>
<dbReference type="GO" id="GO:0004553">
    <property type="term" value="F:hydrolase activity, hydrolyzing O-glycosyl compounds"/>
    <property type="evidence" value="ECO:0007669"/>
    <property type="project" value="InterPro"/>
</dbReference>
<evidence type="ECO:0000256" key="1">
    <source>
        <dbReference type="ARBA" id="ARBA00001946"/>
    </source>
</evidence>
<dbReference type="FunFam" id="1.10.510.10:FF:000571">
    <property type="entry name" value="Maternal embryonic leucine zipper kinase"/>
    <property type="match status" value="1"/>
</dbReference>
<dbReference type="CDD" id="cd00038">
    <property type="entry name" value="CAP_ED"/>
    <property type="match status" value="2"/>
</dbReference>
<dbReference type="OrthoDB" id="40902at2759"/>
<feature type="region of interest" description="Disordered" evidence="9">
    <location>
        <begin position="39"/>
        <end position="71"/>
    </location>
</feature>
<comment type="caution">
    <text evidence="13">The sequence shown here is derived from an EMBL/GenBank/DDBJ whole genome shotgun (WGS) entry which is preliminary data.</text>
</comment>
<feature type="domain" description="Cyclic nucleotide-binding" evidence="11">
    <location>
        <begin position="618"/>
        <end position="734"/>
    </location>
</feature>
<comment type="similarity">
    <text evidence="7">Belongs to the protein kinase superfamily. Ser/Thr protein kinase family. CDPK subfamily.</text>
</comment>
<name>A0A9K3L5G4_9STRA</name>
<dbReference type="Pfam" id="PF13499">
    <property type="entry name" value="EF-hand_7"/>
    <property type="match status" value="1"/>
</dbReference>
<dbReference type="GO" id="GO:0004674">
    <property type="term" value="F:protein serine/threonine kinase activity"/>
    <property type="evidence" value="ECO:0007669"/>
    <property type="project" value="UniProtKB-KW"/>
</dbReference>
<dbReference type="EMBL" id="JAGRRH010000015">
    <property type="protein sequence ID" value="KAG7355817.1"/>
    <property type="molecule type" value="Genomic_DNA"/>
</dbReference>
<evidence type="ECO:0000256" key="3">
    <source>
        <dbReference type="ARBA" id="ARBA00022679"/>
    </source>
</evidence>
<keyword evidence="3" id="KW-0808">Transferase</keyword>
<keyword evidence="6 8" id="KW-0067">ATP-binding</keyword>
<evidence type="ECO:0000259" key="10">
    <source>
        <dbReference type="PROSITE" id="PS50011"/>
    </source>
</evidence>
<evidence type="ECO:0000256" key="5">
    <source>
        <dbReference type="ARBA" id="ARBA00022777"/>
    </source>
</evidence>
<evidence type="ECO:0000256" key="6">
    <source>
        <dbReference type="ARBA" id="ARBA00022840"/>
    </source>
</evidence>
<evidence type="ECO:0000259" key="12">
    <source>
        <dbReference type="PROSITE" id="PS50222"/>
    </source>
</evidence>
<evidence type="ECO:0000256" key="2">
    <source>
        <dbReference type="ARBA" id="ARBA00022527"/>
    </source>
</evidence>
<dbReference type="GO" id="GO:0005524">
    <property type="term" value="F:ATP binding"/>
    <property type="evidence" value="ECO:0007669"/>
    <property type="project" value="UniProtKB-UniRule"/>
</dbReference>
<dbReference type="PROSITE" id="PS00448">
    <property type="entry name" value="CLOS_CELLULOSOME_RPT"/>
    <property type="match status" value="1"/>
</dbReference>
<organism evidence="13 14">
    <name type="scientific">Nitzschia inconspicua</name>
    <dbReference type="NCBI Taxonomy" id="303405"/>
    <lineage>
        <taxon>Eukaryota</taxon>
        <taxon>Sar</taxon>
        <taxon>Stramenopiles</taxon>
        <taxon>Ochrophyta</taxon>
        <taxon>Bacillariophyta</taxon>
        <taxon>Bacillariophyceae</taxon>
        <taxon>Bacillariophycidae</taxon>
        <taxon>Bacillariales</taxon>
        <taxon>Bacillariaceae</taxon>
        <taxon>Nitzschia</taxon>
    </lineage>
</organism>
<dbReference type="InterPro" id="IPR018247">
    <property type="entry name" value="EF_Hand_1_Ca_BS"/>
</dbReference>
<dbReference type="Pfam" id="PF00027">
    <property type="entry name" value="cNMP_binding"/>
    <property type="match status" value="2"/>
</dbReference>
<dbReference type="InterPro" id="IPR000595">
    <property type="entry name" value="cNMP-bd_dom"/>
</dbReference>
<evidence type="ECO:0000256" key="8">
    <source>
        <dbReference type="PROSITE-ProRule" id="PRU10141"/>
    </source>
</evidence>
<sequence length="826" mass="92843">MSNRAHRVFSEAVRYRNVVPAAVGGAAGLLSAVLSMSDKNAGKNTQPDASIRPNSTRHTHPSGDETSFSSKMRDVKVFPGRHDISLPLLLLALSLTPSITSCDFFTAKPRQSIRRRRTIKRLQDTKTRAKLEQRYTVQWNRPLGEGGFGSVYLGTDKKTGEMVAIKKISKKHTNDTTFQQEMNAFHQIRMNGNHPNICGLRENFDEGQYFYLVMDLISGGEVFDRLIEKGAYSEADAARLVREVGSALAFLHGIGLVHGDLKPENLMCTTANLTDAVTKIVDFGCAEVIDPKSPFYDADEKHSVTNTPGYSPPEVLDNSRKCTKLEPSVDMFAVGVIIYIILTGMHPFDLSGESTEKEMSDRVRNKQAPPLRNSTITEHLSPSAIDLIERLIQWNPKKRMTAQEMLEHPWVRGVTATKAKIADSDKRLKSFRKYKSKLEAKVFASMVQWSDSSDEQQVAKKTSLIERSFQMLDSEHRGYITTSDLEKLDPKVDRVSSTTPDEDSQLSLSGFSDLLAENMKNKYFPAGHVIYHEGERGHNMYFINSGRVEVSTKDGFKTVTEQGDFFGEGALLNKTGRRNATIKCLTPVHAIEISKDYFEKYLKDGYDTALSLKEKSRMRQRSRAQSILTLQKSLKERTLQKGEYVYEKGESGNDLYLVQEGAVDVKVGNHTVFTSGPGGLCGEYTLIFGRPRNTSAICVSDQCRLQSMEAKDFDKLARSNPYIRESLREMALRRQFQKAMVYATNKSFPTKVEELRHAFQAADYNGSGKIDLSDVAVMLRKMDPTFTDKDIAEILNSLDLDDDGAVKWEEFKRVFGMSGTRFSSRY</sequence>
<dbReference type="InterPro" id="IPR008271">
    <property type="entry name" value="Ser/Thr_kinase_AS"/>
</dbReference>
<dbReference type="Pfam" id="PF00069">
    <property type="entry name" value="Pkinase"/>
    <property type="match status" value="1"/>
</dbReference>
<dbReference type="SMART" id="SM00054">
    <property type="entry name" value="EFh"/>
    <property type="match status" value="3"/>
</dbReference>
<keyword evidence="4 8" id="KW-0547">Nucleotide-binding</keyword>
<reference evidence="13" key="1">
    <citation type="journal article" date="2021" name="Sci. Rep.">
        <title>Diploid genomic architecture of Nitzschia inconspicua, an elite biomass production diatom.</title>
        <authorList>
            <person name="Oliver A."/>
            <person name="Podell S."/>
            <person name="Pinowska A."/>
            <person name="Traller J.C."/>
            <person name="Smith S.R."/>
            <person name="McClure R."/>
            <person name="Beliaev A."/>
            <person name="Bohutskyi P."/>
            <person name="Hill E.A."/>
            <person name="Rabines A."/>
            <person name="Zheng H."/>
            <person name="Allen L.Z."/>
            <person name="Kuo A."/>
            <person name="Grigoriev I.V."/>
            <person name="Allen A.E."/>
            <person name="Hazlebeck D."/>
            <person name="Allen E.E."/>
        </authorList>
    </citation>
    <scope>NUCLEOTIDE SEQUENCE</scope>
    <source>
        <strain evidence="13">Hildebrandi</strain>
    </source>
</reference>
<evidence type="ECO:0000313" key="14">
    <source>
        <dbReference type="Proteomes" id="UP000693970"/>
    </source>
</evidence>
<dbReference type="PROSITE" id="PS50222">
    <property type="entry name" value="EF_HAND_2"/>
    <property type="match status" value="2"/>
</dbReference>
<evidence type="ECO:0000313" key="13">
    <source>
        <dbReference type="EMBL" id="KAG7355817.1"/>
    </source>
</evidence>
<dbReference type="GO" id="GO:0005509">
    <property type="term" value="F:calcium ion binding"/>
    <property type="evidence" value="ECO:0007669"/>
    <property type="project" value="InterPro"/>
</dbReference>
<dbReference type="GO" id="GO:0000272">
    <property type="term" value="P:polysaccharide catabolic process"/>
    <property type="evidence" value="ECO:0007669"/>
    <property type="project" value="InterPro"/>
</dbReference>
<keyword evidence="2 13" id="KW-0723">Serine/threonine-protein kinase</keyword>
<keyword evidence="5 13" id="KW-0418">Kinase</keyword>
<feature type="domain" description="Cyclic nucleotide-binding" evidence="11">
    <location>
        <begin position="515"/>
        <end position="602"/>
    </location>
</feature>
<feature type="compositionally biased region" description="Polar residues" evidence="9">
    <location>
        <begin position="42"/>
        <end position="54"/>
    </location>
</feature>
<dbReference type="PROSITE" id="PS00018">
    <property type="entry name" value="EF_HAND_1"/>
    <property type="match status" value="1"/>
</dbReference>
<protein>
    <submittedName>
        <fullName evidence="13">Serine/threonine protein kinase</fullName>
    </submittedName>
</protein>
<feature type="domain" description="EF-hand" evidence="12">
    <location>
        <begin position="750"/>
        <end position="785"/>
    </location>
</feature>
<dbReference type="PROSITE" id="PS00107">
    <property type="entry name" value="PROTEIN_KINASE_ATP"/>
    <property type="match status" value="1"/>
</dbReference>
<feature type="domain" description="Protein kinase" evidence="10">
    <location>
        <begin position="137"/>
        <end position="411"/>
    </location>
</feature>
<keyword evidence="14" id="KW-1185">Reference proteome</keyword>
<reference evidence="13" key="2">
    <citation type="submission" date="2021-04" db="EMBL/GenBank/DDBJ databases">
        <authorList>
            <person name="Podell S."/>
        </authorList>
    </citation>
    <scope>NUCLEOTIDE SEQUENCE</scope>
    <source>
        <strain evidence="13">Hildebrandi</strain>
    </source>
</reference>
<dbReference type="PROSITE" id="PS50011">
    <property type="entry name" value="PROTEIN_KINASE_DOM"/>
    <property type="match status" value="1"/>
</dbReference>
<evidence type="ECO:0000256" key="9">
    <source>
        <dbReference type="SAM" id="MobiDB-lite"/>
    </source>
</evidence>
<feature type="domain" description="EF-hand" evidence="12">
    <location>
        <begin position="786"/>
        <end position="821"/>
    </location>
</feature>
<evidence type="ECO:0000256" key="7">
    <source>
        <dbReference type="ARBA" id="ARBA00024334"/>
    </source>
</evidence>
<dbReference type="InterPro" id="IPR002048">
    <property type="entry name" value="EF_hand_dom"/>
</dbReference>
<dbReference type="SMART" id="SM00100">
    <property type="entry name" value="cNMP"/>
    <property type="match status" value="2"/>
</dbReference>
<gene>
    <name evidence="13" type="ORF">IV203_000503</name>
</gene>
<dbReference type="PROSITE" id="PS50042">
    <property type="entry name" value="CNMP_BINDING_3"/>
    <property type="match status" value="2"/>
</dbReference>
<comment type="cofactor">
    <cofactor evidence="1">
        <name>Mg(2+)</name>
        <dbReference type="ChEBI" id="CHEBI:18420"/>
    </cofactor>
</comment>
<dbReference type="InterPro" id="IPR017441">
    <property type="entry name" value="Protein_kinase_ATP_BS"/>
</dbReference>
<accession>A0A9K3L5G4</accession>
<dbReference type="InterPro" id="IPR002105">
    <property type="entry name" value="Dockerin_1_rpt"/>
</dbReference>
<dbReference type="InterPro" id="IPR000719">
    <property type="entry name" value="Prot_kinase_dom"/>
</dbReference>
<dbReference type="PANTHER" id="PTHR24349">
    <property type="entry name" value="SERINE/THREONINE-PROTEIN KINASE"/>
    <property type="match status" value="1"/>
</dbReference>
<dbReference type="SMART" id="SM00220">
    <property type="entry name" value="S_TKc"/>
    <property type="match status" value="1"/>
</dbReference>
<dbReference type="AlphaFoldDB" id="A0A9K3L5G4"/>
<dbReference type="CDD" id="cd00051">
    <property type="entry name" value="EFh"/>
    <property type="match status" value="1"/>
</dbReference>
<dbReference type="PROSITE" id="PS00108">
    <property type="entry name" value="PROTEIN_KINASE_ST"/>
    <property type="match status" value="1"/>
</dbReference>
<evidence type="ECO:0000256" key="4">
    <source>
        <dbReference type="ARBA" id="ARBA00022741"/>
    </source>
</evidence>
<dbReference type="InterPro" id="IPR050205">
    <property type="entry name" value="CDPK_Ser/Thr_kinases"/>
</dbReference>
<proteinExistence type="inferred from homology"/>